<dbReference type="Gene3D" id="2.30.40.10">
    <property type="entry name" value="Urease, subunit C, domain 1"/>
    <property type="match status" value="1"/>
</dbReference>
<dbReference type="InterPro" id="IPR050287">
    <property type="entry name" value="MTA/SAH_deaminase"/>
</dbReference>
<sequence length="617" mass="67627">MVRDYPAARFRCAELPLVSPRAVYRDGNRRQIQPRHGVFPHRLRSDHRVVLRRQQAVHGRRADAVDMGRCVCRDHRPALRPAALRPICAAQHRRLGCHVRLLVPQRRGCPAGLRHTVWRCPDGRPAHGALRHPRRSGEPGRPGQPAGARIERAGLSAAHPPARPARELMALLIRNATLVLADRVAPAGYVLIANKRVAAIGEGAPPDALVASAQRILDGTHRVLLAGLVNAHTHLEQTFMRGYSAGRALLDWLKRYIWKLQGAMTPEDVRLAVTLGLVEAMRGGATTIIDHHKVPFSKRHTDVVLEAAERLGARLVLARAWADRGADAESPDAILADLRRLFDEWHGAAEGRIRIANGPLVPWRCSAETLQRTTELARRYGAITHCHMNETRAEVAMTLEETGLRPVEWFAALGLLGADFHAVHGVWLSDQEIALLAQHGATVTHCPAANMILASGVAPIWKLLTMKCAQERLGQPTLNVALGTDGPASNDGQDMLEMMRLAAYLQRVTTLDERAMPPRQVIEMATVAGARAAASPLLRPGDPADLILLDFDAAHIQPVNDVLAAIVYNARGSDVDTLIVDGRLLIQGKRVLVVDEPALIAECRDRARHLARRAGIE</sequence>
<dbReference type="InterPro" id="IPR032466">
    <property type="entry name" value="Metal_Hydrolase"/>
</dbReference>
<dbReference type="Gene3D" id="3.20.20.140">
    <property type="entry name" value="Metal-dependent hydrolases"/>
    <property type="match status" value="1"/>
</dbReference>
<organism evidence="3 4">
    <name type="scientific">Candidatus Thermofonsia Clade 3 bacterium</name>
    <dbReference type="NCBI Taxonomy" id="2364212"/>
    <lineage>
        <taxon>Bacteria</taxon>
        <taxon>Bacillati</taxon>
        <taxon>Chloroflexota</taxon>
        <taxon>Candidatus Thermofontia</taxon>
        <taxon>Candidatus Thermofonsia Clade 3</taxon>
    </lineage>
</organism>
<dbReference type="PANTHER" id="PTHR43794">
    <property type="entry name" value="AMINOHYDROLASE SSNA-RELATED"/>
    <property type="match status" value="1"/>
</dbReference>
<evidence type="ECO:0000256" key="1">
    <source>
        <dbReference type="SAM" id="MobiDB-lite"/>
    </source>
</evidence>
<dbReference type="GO" id="GO:0016810">
    <property type="term" value="F:hydrolase activity, acting on carbon-nitrogen (but not peptide) bonds"/>
    <property type="evidence" value="ECO:0007669"/>
    <property type="project" value="InterPro"/>
</dbReference>
<dbReference type="AlphaFoldDB" id="A0A2M8QFV9"/>
<dbReference type="PANTHER" id="PTHR43794:SF5">
    <property type="entry name" value="CHLOROHYDROLASE FAMILY PROTEIN"/>
    <property type="match status" value="1"/>
</dbReference>
<dbReference type="SUPFAM" id="SSF51338">
    <property type="entry name" value="Composite domain of metallo-dependent hydrolases"/>
    <property type="match status" value="2"/>
</dbReference>
<protein>
    <recommendedName>
        <fullName evidence="2">Amidohydrolase-related domain-containing protein</fullName>
    </recommendedName>
</protein>
<feature type="region of interest" description="Disordered" evidence="1">
    <location>
        <begin position="125"/>
        <end position="147"/>
    </location>
</feature>
<proteinExistence type="predicted"/>
<dbReference type="Proteomes" id="UP000230790">
    <property type="component" value="Unassembled WGS sequence"/>
</dbReference>
<dbReference type="CDD" id="cd01298">
    <property type="entry name" value="ATZ_TRZ_like"/>
    <property type="match status" value="1"/>
</dbReference>
<dbReference type="SUPFAM" id="SSF51556">
    <property type="entry name" value="Metallo-dependent hydrolases"/>
    <property type="match status" value="1"/>
</dbReference>
<feature type="domain" description="Amidohydrolase-related" evidence="2">
    <location>
        <begin position="223"/>
        <end position="584"/>
    </location>
</feature>
<accession>A0A2M8QFV9</accession>
<comment type="caution">
    <text evidence="3">The sequence shown here is derived from an EMBL/GenBank/DDBJ whole genome shotgun (WGS) entry which is preliminary data.</text>
</comment>
<evidence type="ECO:0000313" key="4">
    <source>
        <dbReference type="Proteomes" id="UP000230790"/>
    </source>
</evidence>
<dbReference type="EMBL" id="PGTN01000009">
    <property type="protein sequence ID" value="PJF48648.1"/>
    <property type="molecule type" value="Genomic_DNA"/>
</dbReference>
<dbReference type="InterPro" id="IPR011059">
    <property type="entry name" value="Metal-dep_hydrolase_composite"/>
</dbReference>
<evidence type="ECO:0000313" key="3">
    <source>
        <dbReference type="EMBL" id="PJF48648.1"/>
    </source>
</evidence>
<name>A0A2M8QFV9_9CHLR</name>
<dbReference type="Pfam" id="PF01979">
    <property type="entry name" value="Amidohydro_1"/>
    <property type="match status" value="1"/>
</dbReference>
<evidence type="ECO:0000259" key="2">
    <source>
        <dbReference type="Pfam" id="PF01979"/>
    </source>
</evidence>
<gene>
    <name evidence="3" type="ORF">CUN48_02460</name>
</gene>
<reference evidence="3 4" key="1">
    <citation type="submission" date="2017-11" db="EMBL/GenBank/DDBJ databases">
        <title>Evolution of Phototrophy in the Chloroflexi Phylum Driven by Horizontal Gene Transfer.</title>
        <authorList>
            <person name="Ward L.M."/>
            <person name="Hemp J."/>
            <person name="Shih P.M."/>
            <person name="Mcglynn S.E."/>
            <person name="Fischer W."/>
        </authorList>
    </citation>
    <scope>NUCLEOTIDE SEQUENCE [LARGE SCALE GENOMIC DNA]</scope>
    <source>
        <strain evidence="3">JP3_7</strain>
    </source>
</reference>
<dbReference type="InterPro" id="IPR006680">
    <property type="entry name" value="Amidohydro-rel"/>
</dbReference>